<gene>
    <name evidence="1" type="ORF">AVDCRST_MAG24-104</name>
</gene>
<protein>
    <submittedName>
        <fullName evidence="1">Uncharacterized protein</fullName>
    </submittedName>
</protein>
<organism evidence="1">
    <name type="scientific">uncultured Nocardioidaceae bacterium</name>
    <dbReference type="NCBI Taxonomy" id="253824"/>
    <lineage>
        <taxon>Bacteria</taxon>
        <taxon>Bacillati</taxon>
        <taxon>Actinomycetota</taxon>
        <taxon>Actinomycetes</taxon>
        <taxon>Propionibacteriales</taxon>
        <taxon>Nocardioidaceae</taxon>
        <taxon>environmental samples</taxon>
    </lineage>
</organism>
<dbReference type="AlphaFoldDB" id="A0A6J4KWL7"/>
<evidence type="ECO:0000313" key="1">
    <source>
        <dbReference type="EMBL" id="CAA9316335.1"/>
    </source>
</evidence>
<reference evidence="1" key="1">
    <citation type="submission" date="2020-02" db="EMBL/GenBank/DDBJ databases">
        <authorList>
            <person name="Meier V. D."/>
        </authorList>
    </citation>
    <scope>NUCLEOTIDE SEQUENCE</scope>
    <source>
        <strain evidence="1">AVDCRST_MAG24</strain>
    </source>
</reference>
<accession>A0A6J4KWL7</accession>
<proteinExistence type="predicted"/>
<dbReference type="EMBL" id="CADCUF010000017">
    <property type="protein sequence ID" value="CAA9316335.1"/>
    <property type="molecule type" value="Genomic_DNA"/>
</dbReference>
<sequence>MLRSGHVELRHTLIHIEAAISQVVRVPDDPDRQFWAEECLRSDDSDADAIRAFGSRDGR</sequence>
<name>A0A6J4KWL7_9ACTN</name>